<organism evidence="1 2">
    <name type="scientific">Castanea mollissima</name>
    <name type="common">Chinese chestnut</name>
    <dbReference type="NCBI Taxonomy" id="60419"/>
    <lineage>
        <taxon>Eukaryota</taxon>
        <taxon>Viridiplantae</taxon>
        <taxon>Streptophyta</taxon>
        <taxon>Embryophyta</taxon>
        <taxon>Tracheophyta</taxon>
        <taxon>Spermatophyta</taxon>
        <taxon>Magnoliopsida</taxon>
        <taxon>eudicotyledons</taxon>
        <taxon>Gunneridae</taxon>
        <taxon>Pentapetalae</taxon>
        <taxon>rosids</taxon>
        <taxon>fabids</taxon>
        <taxon>Fagales</taxon>
        <taxon>Fagaceae</taxon>
        <taxon>Castanea</taxon>
    </lineage>
</organism>
<gene>
    <name evidence="1" type="ORF">CMV_009024</name>
</gene>
<protein>
    <submittedName>
        <fullName evidence="1">Uncharacterized protein</fullName>
    </submittedName>
</protein>
<dbReference type="Proteomes" id="UP000737018">
    <property type="component" value="Unassembled WGS sequence"/>
</dbReference>
<evidence type="ECO:0000313" key="1">
    <source>
        <dbReference type="EMBL" id="KAF3966921.1"/>
    </source>
</evidence>
<comment type="caution">
    <text evidence="1">The sequence shown here is derived from an EMBL/GenBank/DDBJ whole genome shotgun (WGS) entry which is preliminary data.</text>
</comment>
<dbReference type="AlphaFoldDB" id="A0A8J4R6C4"/>
<dbReference type="EMBL" id="JRKL02000972">
    <property type="protein sequence ID" value="KAF3966921.1"/>
    <property type="molecule type" value="Genomic_DNA"/>
</dbReference>
<proteinExistence type="predicted"/>
<sequence>MASASIGGGQKHCELQCKFVIAGLGLVNSDEGVSSTNRLKAFISIAFYGLLKRLKTAAIEVVKLISEALVYVLNRLEEKVILKLKDFSFAYLLVMEDSLSLKNFTSFLQLQSSITLHIW</sequence>
<reference evidence="1" key="1">
    <citation type="submission" date="2020-03" db="EMBL/GenBank/DDBJ databases">
        <title>Castanea mollissima Vanexum genome sequencing.</title>
        <authorList>
            <person name="Staton M."/>
        </authorList>
    </citation>
    <scope>NUCLEOTIDE SEQUENCE</scope>
    <source>
        <tissue evidence="1">Leaf</tissue>
    </source>
</reference>
<keyword evidence="2" id="KW-1185">Reference proteome</keyword>
<name>A0A8J4R6C4_9ROSI</name>
<accession>A0A8J4R6C4</accession>
<evidence type="ECO:0000313" key="2">
    <source>
        <dbReference type="Proteomes" id="UP000737018"/>
    </source>
</evidence>